<gene>
    <name evidence="1" type="ORF">J0X19_00805</name>
</gene>
<reference evidence="1" key="1">
    <citation type="submission" date="2021-03" db="EMBL/GenBank/DDBJ databases">
        <authorList>
            <person name="Kim M.K."/>
        </authorList>
    </citation>
    <scope>NUCLEOTIDE SEQUENCE</scope>
    <source>
        <strain evidence="1">BT186</strain>
    </source>
</reference>
<comment type="caution">
    <text evidence="1">The sequence shown here is derived from an EMBL/GenBank/DDBJ whole genome shotgun (WGS) entry which is preliminary data.</text>
</comment>
<evidence type="ECO:0000313" key="1">
    <source>
        <dbReference type="EMBL" id="MBO0356470.1"/>
    </source>
</evidence>
<dbReference type="AlphaFoldDB" id="A0A939JAQ0"/>
<dbReference type="EMBL" id="JAFLQZ010000001">
    <property type="protein sequence ID" value="MBO0356470.1"/>
    <property type="molecule type" value="Genomic_DNA"/>
</dbReference>
<protein>
    <submittedName>
        <fullName evidence="1">DUF4279 domain-containing protein</fullName>
    </submittedName>
</protein>
<proteinExistence type="predicted"/>
<name>A0A939JAQ0_9BACT</name>
<dbReference type="RefSeq" id="WP_206979978.1">
    <property type="nucleotide sequence ID" value="NZ_JAFLQZ010000001.1"/>
</dbReference>
<sequence length="144" mass="16461">MPCNYIFTANNLNVDEVLEWLTIEPITTWRKGDTPFIKSRQPLTCSGFKLATSRADFIDSDQQIQDTIDFIRSNKTLLLRLKDLATKLEEADIEVDFGIETRMHDVGVQMDHWSAELIQLLAEIGAGLQISQYHPSVEEDEEMS</sequence>
<keyword evidence="2" id="KW-1185">Reference proteome</keyword>
<accession>A0A939JAQ0</accession>
<dbReference type="Pfam" id="PF14106">
    <property type="entry name" value="DUF4279"/>
    <property type="match status" value="1"/>
</dbReference>
<dbReference type="InterPro" id="IPR025459">
    <property type="entry name" value="DUF4279"/>
</dbReference>
<organism evidence="1 2">
    <name type="scientific">Hymenobacter telluris</name>
    <dbReference type="NCBI Taxonomy" id="2816474"/>
    <lineage>
        <taxon>Bacteria</taxon>
        <taxon>Pseudomonadati</taxon>
        <taxon>Bacteroidota</taxon>
        <taxon>Cytophagia</taxon>
        <taxon>Cytophagales</taxon>
        <taxon>Hymenobacteraceae</taxon>
        <taxon>Hymenobacter</taxon>
    </lineage>
</organism>
<dbReference type="Proteomes" id="UP000664144">
    <property type="component" value="Unassembled WGS sequence"/>
</dbReference>
<evidence type="ECO:0000313" key="2">
    <source>
        <dbReference type="Proteomes" id="UP000664144"/>
    </source>
</evidence>